<protein>
    <submittedName>
        <fullName evidence="1">GerAB/ArcD/ProY family transporter</fullName>
    </submittedName>
</protein>
<gene>
    <name evidence="1" type="ORF">FQP34_15305</name>
</gene>
<accession>A0A8B5XXS2</accession>
<dbReference type="EMBL" id="VNKI01000007">
    <property type="protein sequence ID" value="TVX79721.1"/>
    <property type="molecule type" value="Genomic_DNA"/>
</dbReference>
<name>A0A8B5XXS2_9BACI</name>
<dbReference type="Pfam" id="PF03845">
    <property type="entry name" value="Spore_permease"/>
    <property type="match status" value="1"/>
</dbReference>
<reference evidence="1 2" key="1">
    <citation type="submission" date="2019-07" db="EMBL/GenBank/DDBJ databases">
        <title>Genome assembly of Bacillus simplex strain GGC-P6A.</title>
        <authorList>
            <person name="Jennings M.E."/>
            <person name="Barton H.A."/>
        </authorList>
    </citation>
    <scope>NUCLEOTIDE SEQUENCE [LARGE SCALE GENOMIC DNA]</scope>
    <source>
        <strain evidence="1 2">GGC-P6A</strain>
    </source>
</reference>
<proteinExistence type="predicted"/>
<dbReference type="Proteomes" id="UP000317770">
    <property type="component" value="Unassembled WGS sequence"/>
</dbReference>
<dbReference type="InterPro" id="IPR004761">
    <property type="entry name" value="Spore_GerAB"/>
</dbReference>
<sequence>MSVAIAPLLVVFLYDALRKSYPDLTLVEYSQKILGKWLGIAISTIYKLLFYNNGDLPERNWGFYDKSYYA</sequence>
<dbReference type="GO" id="GO:0016020">
    <property type="term" value="C:membrane"/>
    <property type="evidence" value="ECO:0007669"/>
    <property type="project" value="InterPro"/>
</dbReference>
<dbReference type="GO" id="GO:0009847">
    <property type="term" value="P:spore germination"/>
    <property type="evidence" value="ECO:0007669"/>
    <property type="project" value="InterPro"/>
</dbReference>
<dbReference type="AlphaFoldDB" id="A0A8B5XXS2"/>
<comment type="caution">
    <text evidence="1">The sequence shown here is derived from an EMBL/GenBank/DDBJ whole genome shotgun (WGS) entry which is preliminary data.</text>
</comment>
<evidence type="ECO:0000313" key="2">
    <source>
        <dbReference type="Proteomes" id="UP000317770"/>
    </source>
</evidence>
<evidence type="ECO:0000313" key="1">
    <source>
        <dbReference type="EMBL" id="TVX79721.1"/>
    </source>
</evidence>
<organism evidence="1 2">
    <name type="scientific">Peribacillus simplex</name>
    <dbReference type="NCBI Taxonomy" id="1478"/>
    <lineage>
        <taxon>Bacteria</taxon>
        <taxon>Bacillati</taxon>
        <taxon>Bacillota</taxon>
        <taxon>Bacilli</taxon>
        <taxon>Bacillales</taxon>
        <taxon>Bacillaceae</taxon>
        <taxon>Peribacillus</taxon>
    </lineage>
</organism>